<dbReference type="Gene3D" id="3.40.720.10">
    <property type="entry name" value="Alkaline Phosphatase, subunit A"/>
    <property type="match status" value="1"/>
</dbReference>
<sequence>MRALVILIDGGDPAYFDRAATPNLDRLEHEGARQVARAQMPTVTNVNNVSMICGAPPARHGITSNYFLDPRTGLEVYMESGKFLLAPTLMERGAAAGLKTAVLASKQKLMDMIGKGADLAAAAEAPPAWLLGRAGKKEDIYSGEVNLWLLRAARAVVEERGPDLLYVTTTDYMQHKYGPGAPEAQAHTEALDAEIGRLVDAWSSLHKDGAVFVTADHGMRDKRRAL</sequence>
<comment type="caution">
    <text evidence="1">The sequence shown here is derived from an EMBL/GenBank/DDBJ whole genome shotgun (WGS) entry which is preliminary data.</text>
</comment>
<proteinExistence type="predicted"/>
<dbReference type="Proteomes" id="UP000752292">
    <property type="component" value="Unassembled WGS sequence"/>
</dbReference>
<organism evidence="1 2">
    <name type="scientific">Tectimicrobiota bacterium</name>
    <dbReference type="NCBI Taxonomy" id="2528274"/>
    <lineage>
        <taxon>Bacteria</taxon>
        <taxon>Pseudomonadati</taxon>
        <taxon>Nitrospinota/Tectimicrobiota group</taxon>
        <taxon>Candidatus Tectimicrobiota</taxon>
    </lineage>
</organism>
<dbReference type="AlphaFoldDB" id="A0A932ZTC5"/>
<evidence type="ECO:0000313" key="2">
    <source>
        <dbReference type="Proteomes" id="UP000752292"/>
    </source>
</evidence>
<evidence type="ECO:0000313" key="1">
    <source>
        <dbReference type="EMBL" id="MBI4251261.1"/>
    </source>
</evidence>
<name>A0A932ZTC5_UNCTE</name>
<dbReference type="GO" id="GO:0016787">
    <property type="term" value="F:hydrolase activity"/>
    <property type="evidence" value="ECO:0007669"/>
    <property type="project" value="UniProtKB-ARBA"/>
</dbReference>
<dbReference type="PANTHER" id="PTHR10151">
    <property type="entry name" value="ECTONUCLEOTIDE PYROPHOSPHATASE/PHOSPHODIESTERASE"/>
    <property type="match status" value="1"/>
</dbReference>
<dbReference type="EMBL" id="JACQRX010000102">
    <property type="protein sequence ID" value="MBI4251261.1"/>
    <property type="molecule type" value="Genomic_DNA"/>
</dbReference>
<gene>
    <name evidence="1" type="ORF">HY618_02285</name>
</gene>
<protein>
    <submittedName>
        <fullName evidence="1">Alkaline phosphatase family protein</fullName>
    </submittedName>
</protein>
<dbReference type="InterPro" id="IPR002591">
    <property type="entry name" value="Phosphodiest/P_Trfase"/>
</dbReference>
<dbReference type="PANTHER" id="PTHR10151:SF120">
    <property type="entry name" value="BIS(5'-ADENOSYL)-TRIPHOSPHATASE"/>
    <property type="match status" value="1"/>
</dbReference>
<dbReference type="Pfam" id="PF01663">
    <property type="entry name" value="Phosphodiest"/>
    <property type="match status" value="1"/>
</dbReference>
<dbReference type="SUPFAM" id="SSF53649">
    <property type="entry name" value="Alkaline phosphatase-like"/>
    <property type="match status" value="1"/>
</dbReference>
<dbReference type="InterPro" id="IPR017850">
    <property type="entry name" value="Alkaline_phosphatase_core_sf"/>
</dbReference>
<reference evidence="1" key="1">
    <citation type="submission" date="2020-07" db="EMBL/GenBank/DDBJ databases">
        <title>Huge and variable diversity of episymbiotic CPR bacteria and DPANN archaea in groundwater ecosystems.</title>
        <authorList>
            <person name="He C.Y."/>
            <person name="Keren R."/>
            <person name="Whittaker M."/>
            <person name="Farag I.F."/>
            <person name="Doudna J."/>
            <person name="Cate J.H.D."/>
            <person name="Banfield J.F."/>
        </authorList>
    </citation>
    <scope>NUCLEOTIDE SEQUENCE</scope>
    <source>
        <strain evidence="1">NC_groundwater_1370_Ag_S-0.2um_69_93</strain>
    </source>
</reference>
<accession>A0A932ZTC5</accession>
<feature type="non-terminal residue" evidence="1">
    <location>
        <position position="226"/>
    </location>
</feature>